<sequence>QKLTPLPFILKAVSLALTSHRLLNTHLDTATNPQKPQLTYHASHDIGVAVDTPSGLLVPVIRNVQDLSVHSIALELARLSGLARAGKLSAADMAGATFTVSNVGSIGGGVVAPVITSPQVAILGVGRSRVVPAFGEAGELVRREEAVFSWSADHRVVDGAECARAAETVRGFLEGVEGMLVRLR</sequence>
<comment type="caution">
    <text evidence="5">The sequence shown here is derived from an EMBL/GenBank/DDBJ whole genome shotgun (WGS) entry which is preliminary data.</text>
</comment>
<reference evidence="5 6" key="1">
    <citation type="submission" date="2017-03" db="EMBL/GenBank/DDBJ databases">
        <title>Genomes of endolithic fungi from Antarctica.</title>
        <authorList>
            <person name="Coleine C."/>
            <person name="Masonjones S."/>
            <person name="Stajich J.E."/>
        </authorList>
    </citation>
    <scope>NUCLEOTIDE SEQUENCE [LARGE SCALE GENOMIC DNA]</scope>
    <source>
        <strain evidence="5 6">CCFEE 5187</strain>
    </source>
</reference>
<dbReference type="AlphaFoldDB" id="A0A4U0XAK6"/>
<evidence type="ECO:0000313" key="5">
    <source>
        <dbReference type="EMBL" id="TKA73702.1"/>
    </source>
</evidence>
<dbReference type="InterPro" id="IPR001078">
    <property type="entry name" value="2-oxoacid_DH_actylTfrase"/>
</dbReference>
<keyword evidence="6" id="KW-1185">Reference proteome</keyword>
<dbReference type="Pfam" id="PF00198">
    <property type="entry name" value="2-oxoacid_dh"/>
    <property type="match status" value="1"/>
</dbReference>
<dbReference type="EMBL" id="NAJN01000412">
    <property type="protein sequence ID" value="TKA73702.1"/>
    <property type="molecule type" value="Genomic_DNA"/>
</dbReference>
<dbReference type="SUPFAM" id="SSF52777">
    <property type="entry name" value="CoA-dependent acyltransferases"/>
    <property type="match status" value="1"/>
</dbReference>
<dbReference type="Gene3D" id="3.30.559.10">
    <property type="entry name" value="Chloramphenicol acetyltransferase-like domain"/>
    <property type="match status" value="1"/>
</dbReference>
<feature type="domain" description="2-oxoacid dehydrogenase acyltransferase catalytic" evidence="4">
    <location>
        <begin position="2"/>
        <end position="180"/>
    </location>
</feature>
<dbReference type="Proteomes" id="UP000308768">
    <property type="component" value="Unassembled WGS sequence"/>
</dbReference>
<feature type="non-terminal residue" evidence="5">
    <location>
        <position position="1"/>
    </location>
</feature>
<comment type="cofactor">
    <cofactor evidence="1">
        <name>(R)-lipoate</name>
        <dbReference type="ChEBI" id="CHEBI:83088"/>
    </cofactor>
</comment>
<dbReference type="GO" id="GO:0005739">
    <property type="term" value="C:mitochondrion"/>
    <property type="evidence" value="ECO:0007669"/>
    <property type="project" value="TreeGrafter"/>
</dbReference>
<dbReference type="PANTHER" id="PTHR43178">
    <property type="entry name" value="DIHYDROLIPOAMIDE ACETYLTRANSFERASE COMPONENT OF PYRUVATE DEHYDROGENASE COMPLEX"/>
    <property type="match status" value="1"/>
</dbReference>
<dbReference type="PANTHER" id="PTHR43178:SF5">
    <property type="entry name" value="LIPOAMIDE ACYLTRANSFERASE COMPONENT OF BRANCHED-CHAIN ALPHA-KETO ACID DEHYDROGENASE COMPLEX, MITOCHONDRIAL"/>
    <property type="match status" value="1"/>
</dbReference>
<dbReference type="InterPro" id="IPR050743">
    <property type="entry name" value="2-oxoacid_DH_E2_comp"/>
</dbReference>
<proteinExistence type="predicted"/>
<keyword evidence="3" id="KW-0012">Acyltransferase</keyword>
<evidence type="ECO:0000259" key="4">
    <source>
        <dbReference type="Pfam" id="PF00198"/>
    </source>
</evidence>
<dbReference type="InterPro" id="IPR023213">
    <property type="entry name" value="CAT-like_dom_sf"/>
</dbReference>
<evidence type="ECO:0000313" key="6">
    <source>
        <dbReference type="Proteomes" id="UP000308768"/>
    </source>
</evidence>
<accession>A0A4U0XAK6</accession>
<keyword evidence="2" id="KW-0808">Transferase</keyword>
<dbReference type="GO" id="GO:0016407">
    <property type="term" value="F:acetyltransferase activity"/>
    <property type="evidence" value="ECO:0007669"/>
    <property type="project" value="TreeGrafter"/>
</dbReference>
<dbReference type="STRING" id="331657.A0A4U0XAK6"/>
<gene>
    <name evidence="5" type="ORF">B0A49_03567</name>
</gene>
<dbReference type="GO" id="GO:0031405">
    <property type="term" value="F:lipoic acid binding"/>
    <property type="evidence" value="ECO:0007669"/>
    <property type="project" value="TreeGrafter"/>
</dbReference>
<evidence type="ECO:0000256" key="2">
    <source>
        <dbReference type="ARBA" id="ARBA00022679"/>
    </source>
</evidence>
<protein>
    <recommendedName>
        <fullName evidence="4">2-oxoacid dehydrogenase acyltransferase catalytic domain-containing protein</fullName>
    </recommendedName>
</protein>
<evidence type="ECO:0000256" key="1">
    <source>
        <dbReference type="ARBA" id="ARBA00001938"/>
    </source>
</evidence>
<name>A0A4U0XAK6_9PEZI</name>
<organism evidence="5 6">
    <name type="scientific">Cryomyces minteri</name>
    <dbReference type="NCBI Taxonomy" id="331657"/>
    <lineage>
        <taxon>Eukaryota</taxon>
        <taxon>Fungi</taxon>
        <taxon>Dikarya</taxon>
        <taxon>Ascomycota</taxon>
        <taxon>Pezizomycotina</taxon>
        <taxon>Dothideomycetes</taxon>
        <taxon>Dothideomycetes incertae sedis</taxon>
        <taxon>Cryomyces</taxon>
    </lineage>
</organism>
<evidence type="ECO:0000256" key="3">
    <source>
        <dbReference type="ARBA" id="ARBA00023315"/>
    </source>
</evidence>
<dbReference type="OrthoDB" id="275177at2759"/>